<keyword evidence="3 5" id="KW-0694">RNA-binding</keyword>
<evidence type="ECO:0000259" key="7">
    <source>
        <dbReference type="PROSITE" id="PS50102"/>
    </source>
</evidence>
<protein>
    <submittedName>
        <fullName evidence="8">RNA-binding protein 28</fullName>
    </submittedName>
</protein>
<feature type="compositionally biased region" description="Basic residues" evidence="6">
    <location>
        <begin position="1171"/>
        <end position="1180"/>
    </location>
</feature>
<evidence type="ECO:0000256" key="5">
    <source>
        <dbReference type="PROSITE-ProRule" id="PRU00176"/>
    </source>
</evidence>
<feature type="domain" description="RRM" evidence="7">
    <location>
        <begin position="314"/>
        <end position="412"/>
    </location>
</feature>
<dbReference type="InterPro" id="IPR051945">
    <property type="entry name" value="RRM_MRD1_RNA_proc_ribogen"/>
</dbReference>
<feature type="region of interest" description="Disordered" evidence="6">
    <location>
        <begin position="750"/>
        <end position="809"/>
    </location>
</feature>
<evidence type="ECO:0000256" key="6">
    <source>
        <dbReference type="SAM" id="MobiDB-lite"/>
    </source>
</evidence>
<proteinExistence type="predicted"/>
<feature type="compositionally biased region" description="Basic and acidic residues" evidence="6">
    <location>
        <begin position="1279"/>
        <end position="1292"/>
    </location>
</feature>
<evidence type="ECO:0000256" key="3">
    <source>
        <dbReference type="ARBA" id="ARBA00022884"/>
    </source>
</evidence>
<dbReference type="PANTHER" id="PTHR48039">
    <property type="entry name" value="RNA-BINDING MOTIF PROTEIN 14B"/>
    <property type="match status" value="1"/>
</dbReference>
<feature type="region of interest" description="Disordered" evidence="6">
    <location>
        <begin position="1133"/>
        <end position="1189"/>
    </location>
</feature>
<dbReference type="EMBL" id="VRMN01000007">
    <property type="protein sequence ID" value="KAA8493286.1"/>
    <property type="molecule type" value="Genomic_DNA"/>
</dbReference>
<dbReference type="InterPro" id="IPR012677">
    <property type="entry name" value="Nucleotide-bd_a/b_plait_sf"/>
</dbReference>
<feature type="compositionally biased region" description="Polar residues" evidence="6">
    <location>
        <begin position="499"/>
        <end position="508"/>
    </location>
</feature>
<feature type="compositionally biased region" description="Basic and acidic residues" evidence="6">
    <location>
        <begin position="1133"/>
        <end position="1150"/>
    </location>
</feature>
<dbReference type="Pfam" id="PF00076">
    <property type="entry name" value="RRM_1"/>
    <property type="match status" value="3"/>
</dbReference>
<keyword evidence="2" id="KW-0677">Repeat</keyword>
<evidence type="ECO:0000313" key="9">
    <source>
        <dbReference type="Proteomes" id="UP000324585"/>
    </source>
</evidence>
<keyword evidence="9" id="KW-1185">Reference proteome</keyword>
<comment type="caution">
    <text evidence="8">The sequence shown here is derived from an EMBL/GenBank/DDBJ whole genome shotgun (WGS) entry which is preliminary data.</text>
</comment>
<dbReference type="PANTHER" id="PTHR48039:SF5">
    <property type="entry name" value="RNA-BINDING PROTEIN 28"/>
    <property type="match status" value="1"/>
</dbReference>
<dbReference type="GO" id="GO:0003729">
    <property type="term" value="F:mRNA binding"/>
    <property type="evidence" value="ECO:0007669"/>
    <property type="project" value="TreeGrafter"/>
</dbReference>
<dbReference type="Gene3D" id="3.30.70.330">
    <property type="match status" value="4"/>
</dbReference>
<dbReference type="Proteomes" id="UP000324585">
    <property type="component" value="Unassembled WGS sequence"/>
</dbReference>
<comment type="subcellular location">
    <subcellularLocation>
        <location evidence="1">Nucleus</location>
    </subcellularLocation>
</comment>
<feature type="compositionally biased region" description="Acidic residues" evidence="6">
    <location>
        <begin position="769"/>
        <end position="784"/>
    </location>
</feature>
<feature type="compositionally biased region" description="Basic and acidic residues" evidence="6">
    <location>
        <begin position="1234"/>
        <end position="1251"/>
    </location>
</feature>
<dbReference type="InterPro" id="IPR000504">
    <property type="entry name" value="RRM_dom"/>
</dbReference>
<feature type="domain" description="RRM" evidence="7">
    <location>
        <begin position="819"/>
        <end position="898"/>
    </location>
</feature>
<feature type="region of interest" description="Disordered" evidence="6">
    <location>
        <begin position="523"/>
        <end position="557"/>
    </location>
</feature>
<dbReference type="PROSITE" id="PS50102">
    <property type="entry name" value="RRM"/>
    <property type="match status" value="3"/>
</dbReference>
<dbReference type="GO" id="GO:0005634">
    <property type="term" value="C:nucleus"/>
    <property type="evidence" value="ECO:0007669"/>
    <property type="project" value="UniProtKB-SubCell"/>
</dbReference>
<reference evidence="9" key="1">
    <citation type="journal article" date="2019" name="Nat. Commun.">
        <title>Expansion of phycobilisome linker gene families in mesophilic red algae.</title>
        <authorList>
            <person name="Lee J."/>
            <person name="Kim D."/>
            <person name="Bhattacharya D."/>
            <person name="Yoon H.S."/>
        </authorList>
    </citation>
    <scope>NUCLEOTIDE SEQUENCE [LARGE SCALE GENOMIC DNA]</scope>
    <source>
        <strain evidence="9">CCMP 1328</strain>
    </source>
</reference>
<evidence type="ECO:0000256" key="1">
    <source>
        <dbReference type="ARBA" id="ARBA00004123"/>
    </source>
</evidence>
<feature type="region of interest" description="Disordered" evidence="6">
    <location>
        <begin position="1217"/>
        <end position="1251"/>
    </location>
</feature>
<dbReference type="OrthoDB" id="5304at2759"/>
<dbReference type="SUPFAM" id="SSF54928">
    <property type="entry name" value="RNA-binding domain, RBD"/>
    <property type="match status" value="3"/>
</dbReference>
<feature type="compositionally biased region" description="Basic and acidic residues" evidence="6">
    <location>
        <begin position="473"/>
        <end position="486"/>
    </location>
</feature>
<gene>
    <name evidence="8" type="ORF">FVE85_8731</name>
</gene>
<evidence type="ECO:0000313" key="8">
    <source>
        <dbReference type="EMBL" id="KAA8493286.1"/>
    </source>
</evidence>
<organism evidence="8 9">
    <name type="scientific">Porphyridium purpureum</name>
    <name type="common">Red alga</name>
    <name type="synonym">Porphyridium cruentum</name>
    <dbReference type="NCBI Taxonomy" id="35688"/>
    <lineage>
        <taxon>Eukaryota</taxon>
        <taxon>Rhodophyta</taxon>
        <taxon>Bangiophyceae</taxon>
        <taxon>Porphyridiales</taxon>
        <taxon>Porphyridiaceae</taxon>
        <taxon>Porphyridium</taxon>
    </lineage>
</organism>
<feature type="domain" description="RRM" evidence="7">
    <location>
        <begin position="658"/>
        <end position="741"/>
    </location>
</feature>
<feature type="region of interest" description="Disordered" evidence="6">
    <location>
        <begin position="1269"/>
        <end position="1292"/>
    </location>
</feature>
<feature type="region of interest" description="Disordered" evidence="6">
    <location>
        <begin position="445"/>
        <end position="508"/>
    </location>
</feature>
<dbReference type="InterPro" id="IPR035979">
    <property type="entry name" value="RBD_domain_sf"/>
</dbReference>
<accession>A0A5J4YPM7</accession>
<evidence type="ECO:0000256" key="2">
    <source>
        <dbReference type="ARBA" id="ARBA00022737"/>
    </source>
</evidence>
<keyword evidence="4" id="KW-0539">Nucleus</keyword>
<sequence>MFVCLIYPYTLPEKEALQLLSTLVTAVFIQVRSARGNPVPGKTSAPKRALKPVSGLRAPLWKPTSYSPGSVPFSETVPFSPRTFLPIGLPASHRPVGRYSRSVGRAAFATPVPKLSAVLLPYPQNPGRIRALYLLVGFIKGQSRPRAMMCIYGRRRRRQEKSKREDRWGQWAWLQALEKSGTWHTICSVRQHRERSTVPARPTHLLCSDFGIRRGFITNVMRHCKTMLNWNEMLHSEQTCVGAGGLSAQRTRRGVVASVGLLGAWKGQMAKKNRAAPAAIAVAAAAAAEPVTAAAGNSQNPQSPQNGAPKVSDRTVFVRGLPSDATSDELQTLFSQYGPVRHAVAVTATSGTDRRRSEGADVVPQTAKAKCTGVGFVHFALTAATNSAIEAGSRAPGIRLHGHKLHIELARRRDRKGKFAAHALGEADADTAEGGVENAAGAQAGAYSSAAVKEQEANNVKRSKKRPRVSSKMLEEENPRSDRSKTTENPLPDGDAKDNASTTINVQTGTLPKRTVIVQFFSTPGDKNEDHGEQKLQRSAKKTQSVNKVQDGPGLEPEQGRVEFIKQLLRRFASTDKSKSQETQRIEEVESVELRGDPELGHAQVGRAVYVTFVSFVAARKYLCALHGQIYVERGSGVETTYKTDAHVDAYRSTSRRARLIVRNVPFKANKQHLETFFSKCGPIREIVLPPKPGTSQSPSNLHAGFGFVQFFIPTDAVQAVTRCNGEKILGRVVAVDVAVSKEVYQKVAHDDERETLGDAPGSAHSISDDDESSEEDSDDDDIERGENRASKRSKTDSEIEATLKPKRAGVSSTEELARTLFIRNVLFETSKDDLRALLSTYGTVEQCVLVTDKTTGRPRGNAFVRFASIDAMQKALDAARYEKYQNAQHLRVEDYEADGIGIGLPLMGRRILLFPAIDKGTAKDAEAKMQAMTGKRKEDKRNLWLALEGYIDVDGQSPATAGMTPDDIERRRRAQTEKRNKLSTNPNLFVSTTRLCVRNLPKDLDDKTLSQLALAAAKQARQVQEADGSGEIEPRTGKFAPSELFTQVKVVRSEERRDLTGKQRSKGFGFIECKRHEMALGILRVLNNNPRALSRLIPGWTQQAPHDRHRQHQRLIVDFALEDKRKLQVLERTKKKGAEAEKAKEDARAAADQTQVTRKKTKYEKELAKREKRKVKKQEKRAAAERDDEVELLTREVEHELDADTLEFGALGDQVVKKQTKKRKHADAGAVKDYTRHQPHEAEKKQKRDIDTALDAVASAALTATADVEAPGKRKKVKASERKEREENHRLDEMIAGYRSRLLGRAKVNIAESSRG</sequence>
<dbReference type="SMART" id="SM00360">
    <property type="entry name" value="RRM"/>
    <property type="match status" value="4"/>
</dbReference>
<evidence type="ECO:0000256" key="4">
    <source>
        <dbReference type="ARBA" id="ARBA00023242"/>
    </source>
</evidence>
<feature type="compositionally biased region" description="Basic and acidic residues" evidence="6">
    <location>
        <begin position="526"/>
        <end position="536"/>
    </location>
</feature>
<name>A0A5J4YPM7_PORPP</name>
<feature type="compositionally biased region" description="Basic and acidic residues" evidence="6">
    <location>
        <begin position="785"/>
        <end position="804"/>
    </location>
</feature>